<dbReference type="Proteomes" id="UP000541426">
    <property type="component" value="Unassembled WGS sequence"/>
</dbReference>
<name>A0A7W6DQK8_9RHOB</name>
<dbReference type="InterPro" id="IPR047650">
    <property type="entry name" value="Transpos_IS110"/>
</dbReference>
<evidence type="ECO:0000259" key="1">
    <source>
        <dbReference type="Pfam" id="PF01548"/>
    </source>
</evidence>
<keyword evidence="3" id="KW-1185">Reference proteome</keyword>
<comment type="caution">
    <text evidence="2">The sequence shown here is derived from an EMBL/GenBank/DDBJ whole genome shotgun (WGS) entry which is preliminary data.</text>
</comment>
<dbReference type="Pfam" id="PF01548">
    <property type="entry name" value="DEDD_Tnp_IS110"/>
    <property type="match status" value="1"/>
</dbReference>
<sequence>MNPDTDIMPVRAFGTFTQDLHDLAVWFQSCGVTSVAMESTDVYWIPAFEILEAHGSEVILVNARYAKNVPGRKTDVSDAGWLRQLHSYGLAHVGASAPKLRWPLRAPMFANGNGSLSMPLPISSTCETGTDGDEPPTASCRL</sequence>
<dbReference type="InterPro" id="IPR002525">
    <property type="entry name" value="Transp_IS110-like_N"/>
</dbReference>
<evidence type="ECO:0000313" key="2">
    <source>
        <dbReference type="EMBL" id="MBB3987323.1"/>
    </source>
</evidence>
<dbReference type="GO" id="GO:0006313">
    <property type="term" value="P:DNA transposition"/>
    <property type="evidence" value="ECO:0007669"/>
    <property type="project" value="InterPro"/>
</dbReference>
<feature type="domain" description="Transposase IS110-like N-terminal" evidence="1">
    <location>
        <begin position="11"/>
        <end position="82"/>
    </location>
</feature>
<evidence type="ECO:0000313" key="3">
    <source>
        <dbReference type="Proteomes" id="UP000541426"/>
    </source>
</evidence>
<protein>
    <recommendedName>
        <fullName evidence="1">Transposase IS110-like N-terminal domain-containing protein</fullName>
    </recommendedName>
</protein>
<organism evidence="2 3">
    <name type="scientific">Sagittula marina</name>
    <dbReference type="NCBI Taxonomy" id="943940"/>
    <lineage>
        <taxon>Bacteria</taxon>
        <taxon>Pseudomonadati</taxon>
        <taxon>Pseudomonadota</taxon>
        <taxon>Alphaproteobacteria</taxon>
        <taxon>Rhodobacterales</taxon>
        <taxon>Roseobacteraceae</taxon>
        <taxon>Sagittula</taxon>
    </lineage>
</organism>
<accession>A0A7W6DQK8</accession>
<dbReference type="GO" id="GO:0003677">
    <property type="term" value="F:DNA binding"/>
    <property type="evidence" value="ECO:0007669"/>
    <property type="project" value="InterPro"/>
</dbReference>
<dbReference type="PANTHER" id="PTHR33055:SF13">
    <property type="entry name" value="TRANSPOSASE"/>
    <property type="match status" value="1"/>
</dbReference>
<gene>
    <name evidence="2" type="ORF">GGQ68_003670</name>
</gene>
<dbReference type="GO" id="GO:0004803">
    <property type="term" value="F:transposase activity"/>
    <property type="evidence" value="ECO:0007669"/>
    <property type="project" value="InterPro"/>
</dbReference>
<proteinExistence type="predicted"/>
<dbReference type="PANTHER" id="PTHR33055">
    <property type="entry name" value="TRANSPOSASE FOR INSERTION SEQUENCE ELEMENT IS1111A"/>
    <property type="match status" value="1"/>
</dbReference>
<reference evidence="2 3" key="1">
    <citation type="submission" date="2020-08" db="EMBL/GenBank/DDBJ databases">
        <title>Genomic Encyclopedia of Type Strains, Phase IV (KMG-IV): sequencing the most valuable type-strain genomes for metagenomic binning, comparative biology and taxonomic classification.</title>
        <authorList>
            <person name="Goeker M."/>
        </authorList>
    </citation>
    <scope>NUCLEOTIDE SEQUENCE [LARGE SCALE GENOMIC DNA]</scope>
    <source>
        <strain evidence="2 3">DSM 102235</strain>
    </source>
</reference>
<dbReference type="EMBL" id="JACIEJ010000010">
    <property type="protein sequence ID" value="MBB3987323.1"/>
    <property type="molecule type" value="Genomic_DNA"/>
</dbReference>
<dbReference type="AlphaFoldDB" id="A0A7W6DQK8"/>